<reference evidence="10" key="1">
    <citation type="submission" date="2022-07" db="EMBL/GenBank/DDBJ databases">
        <title>Phylogenomic reconstructions and comparative analyses of Kickxellomycotina fungi.</title>
        <authorList>
            <person name="Reynolds N.K."/>
            <person name="Stajich J.E."/>
            <person name="Barry K."/>
            <person name="Grigoriev I.V."/>
            <person name="Crous P."/>
            <person name="Smith M.E."/>
        </authorList>
    </citation>
    <scope>NUCLEOTIDE SEQUENCE</scope>
    <source>
        <strain evidence="10">IMI 214461</strain>
    </source>
</reference>
<gene>
    <name evidence="10" type="ORF">H4R26_001159</name>
</gene>
<dbReference type="GO" id="GO:0015179">
    <property type="term" value="F:L-amino acid transmembrane transporter activity"/>
    <property type="evidence" value="ECO:0007669"/>
    <property type="project" value="TreeGrafter"/>
</dbReference>
<keyword evidence="11" id="KW-1185">Reference proteome</keyword>
<evidence type="ECO:0000256" key="5">
    <source>
        <dbReference type="ARBA" id="ARBA00022970"/>
    </source>
</evidence>
<feature type="transmembrane region" description="Helical" evidence="8">
    <location>
        <begin position="265"/>
        <end position="284"/>
    </location>
</feature>
<feature type="transmembrane region" description="Helical" evidence="8">
    <location>
        <begin position="186"/>
        <end position="207"/>
    </location>
</feature>
<evidence type="ECO:0000256" key="8">
    <source>
        <dbReference type="SAM" id="Phobius"/>
    </source>
</evidence>
<evidence type="ECO:0000256" key="7">
    <source>
        <dbReference type="ARBA" id="ARBA00023136"/>
    </source>
</evidence>
<feature type="transmembrane region" description="Helical" evidence="8">
    <location>
        <begin position="408"/>
        <end position="431"/>
    </location>
</feature>
<keyword evidence="6 8" id="KW-1133">Transmembrane helix</keyword>
<dbReference type="GO" id="GO:0005774">
    <property type="term" value="C:vacuolar membrane"/>
    <property type="evidence" value="ECO:0007669"/>
    <property type="project" value="TreeGrafter"/>
</dbReference>
<dbReference type="Proteomes" id="UP001150907">
    <property type="component" value="Unassembled WGS sequence"/>
</dbReference>
<keyword evidence="7 8" id="KW-0472">Membrane</keyword>
<accession>A0A9W8BFB8</accession>
<dbReference type="PANTHER" id="PTHR22950:SF692">
    <property type="entry name" value="TRANSMEMBRANE AMINO ACID TRANSPORTER FAMILY PROTEIN"/>
    <property type="match status" value="1"/>
</dbReference>
<dbReference type="OrthoDB" id="40134at2759"/>
<dbReference type="Pfam" id="PF01490">
    <property type="entry name" value="Aa_trans"/>
    <property type="match status" value="1"/>
</dbReference>
<keyword evidence="3" id="KW-0813">Transport</keyword>
<keyword evidence="4 8" id="KW-0812">Transmembrane</keyword>
<evidence type="ECO:0000256" key="6">
    <source>
        <dbReference type="ARBA" id="ARBA00022989"/>
    </source>
</evidence>
<keyword evidence="5" id="KW-0029">Amino-acid transport</keyword>
<feature type="transmembrane region" description="Helical" evidence="8">
    <location>
        <begin position="163"/>
        <end position="179"/>
    </location>
</feature>
<dbReference type="InterPro" id="IPR013057">
    <property type="entry name" value="AA_transpt_TM"/>
</dbReference>
<feature type="transmembrane region" description="Helical" evidence="8">
    <location>
        <begin position="130"/>
        <end position="151"/>
    </location>
</feature>
<dbReference type="AlphaFoldDB" id="A0A9W8BFB8"/>
<evidence type="ECO:0000259" key="9">
    <source>
        <dbReference type="Pfam" id="PF01490"/>
    </source>
</evidence>
<organism evidence="10 11">
    <name type="scientific">Coemansia thaxteri</name>
    <dbReference type="NCBI Taxonomy" id="2663907"/>
    <lineage>
        <taxon>Eukaryota</taxon>
        <taxon>Fungi</taxon>
        <taxon>Fungi incertae sedis</taxon>
        <taxon>Zoopagomycota</taxon>
        <taxon>Kickxellomycotina</taxon>
        <taxon>Kickxellomycetes</taxon>
        <taxon>Kickxellales</taxon>
        <taxon>Kickxellaceae</taxon>
        <taxon>Coemansia</taxon>
    </lineage>
</organism>
<comment type="subcellular location">
    <subcellularLocation>
        <location evidence="1">Membrane</location>
        <topology evidence="1">Multi-pass membrane protein</topology>
    </subcellularLocation>
</comment>
<proteinExistence type="inferred from homology"/>
<name>A0A9W8BFB8_9FUNG</name>
<feature type="transmembrane region" description="Helical" evidence="8">
    <location>
        <begin position="47"/>
        <end position="66"/>
    </location>
</feature>
<evidence type="ECO:0000256" key="1">
    <source>
        <dbReference type="ARBA" id="ARBA00004141"/>
    </source>
</evidence>
<dbReference type="PANTHER" id="PTHR22950">
    <property type="entry name" value="AMINO ACID TRANSPORTER"/>
    <property type="match status" value="1"/>
</dbReference>
<protein>
    <recommendedName>
        <fullName evidence="9">Amino acid transporter transmembrane domain-containing protein</fullName>
    </recommendedName>
</protein>
<sequence length="435" mass="46403">MNSRQPLLAEGSQTSSIGYEAAVSGPVTDESSGAASSNSKSSSTETFFHIVCITAGTGILQLPYALKEGGWVGALYIGLAGAISAYTGNILIKCLYFKQDGGTRLKSYSEIVEAAFGQRGRALARGLKDFNLLGVAGIYIVLAGININALVAGSVADQLSPQFWIAVSAFLVWMVLVLAHEIHDVFVLSVFGTLTTVVTVAIIFWLGVSDMNHSRARPPTKVIDIEMAPVSIASICFSFGGNANWPDLEASMMSPKRWSRTLGLATAFISFIYLCVAVVGYSVYGDIVKSPILLSLPPGIAVVVANAMITAHVLLACPIILTAVFIEAERDLGIGTETDALAWNRTYRVLFRTALMASIAIVALYVSDFSKIVPVLGAIAASMIVFVIPVACYIRLFEGQKQFTILEYAWCALIVVVGLLCLVIGTSQAVAHLQW</sequence>
<comment type="caution">
    <text evidence="10">The sequence shown here is derived from an EMBL/GenBank/DDBJ whole genome shotgun (WGS) entry which is preliminary data.</text>
</comment>
<comment type="similarity">
    <text evidence="2">Belongs to the amino acid/polyamine transporter 2 family.</text>
</comment>
<feature type="transmembrane region" description="Helical" evidence="8">
    <location>
        <begin position="349"/>
        <end position="366"/>
    </location>
</feature>
<evidence type="ECO:0000256" key="4">
    <source>
        <dbReference type="ARBA" id="ARBA00022692"/>
    </source>
</evidence>
<feature type="transmembrane region" description="Helical" evidence="8">
    <location>
        <begin position="227"/>
        <end position="245"/>
    </location>
</feature>
<feature type="transmembrane region" description="Helical" evidence="8">
    <location>
        <begin position="372"/>
        <end position="396"/>
    </location>
</feature>
<evidence type="ECO:0000313" key="10">
    <source>
        <dbReference type="EMBL" id="KAJ2006792.1"/>
    </source>
</evidence>
<evidence type="ECO:0000256" key="2">
    <source>
        <dbReference type="ARBA" id="ARBA00008066"/>
    </source>
</evidence>
<feature type="domain" description="Amino acid transporter transmembrane" evidence="9">
    <location>
        <begin position="40"/>
        <end position="429"/>
    </location>
</feature>
<feature type="transmembrane region" description="Helical" evidence="8">
    <location>
        <begin position="304"/>
        <end position="328"/>
    </location>
</feature>
<evidence type="ECO:0000313" key="11">
    <source>
        <dbReference type="Proteomes" id="UP001150907"/>
    </source>
</evidence>
<feature type="transmembrane region" description="Helical" evidence="8">
    <location>
        <begin position="72"/>
        <end position="96"/>
    </location>
</feature>
<evidence type="ECO:0000256" key="3">
    <source>
        <dbReference type="ARBA" id="ARBA00022448"/>
    </source>
</evidence>
<dbReference type="EMBL" id="JANBQF010000047">
    <property type="protein sequence ID" value="KAJ2006792.1"/>
    <property type="molecule type" value="Genomic_DNA"/>
</dbReference>